<name>E2BRA2_HARSA</name>
<evidence type="ECO:0000313" key="5">
    <source>
        <dbReference type="EMBL" id="EFN81765.1"/>
    </source>
</evidence>
<dbReference type="OMA" id="GPFMWMW"/>
<accession>E2BRA2</accession>
<dbReference type="EMBL" id="GL449942">
    <property type="protein sequence ID" value="EFN81765.1"/>
    <property type="molecule type" value="Genomic_DNA"/>
</dbReference>
<dbReference type="InterPro" id="IPR007274">
    <property type="entry name" value="Cop_transporter"/>
</dbReference>
<reference evidence="5 6" key="1">
    <citation type="journal article" date="2010" name="Science">
        <title>Genomic comparison of the ants Camponotus floridanus and Harpegnathos saltator.</title>
        <authorList>
            <person name="Bonasio R."/>
            <person name="Zhang G."/>
            <person name="Ye C."/>
            <person name="Mutti N.S."/>
            <person name="Fang X."/>
            <person name="Qin N."/>
            <person name="Donahue G."/>
            <person name="Yang P."/>
            <person name="Li Q."/>
            <person name="Li C."/>
            <person name="Zhang P."/>
            <person name="Huang Z."/>
            <person name="Berger S.L."/>
            <person name="Reinberg D."/>
            <person name="Wang J."/>
            <person name="Liebig J."/>
        </authorList>
    </citation>
    <scope>NUCLEOTIDE SEQUENCE [LARGE SCALE GENOMIC DNA]</scope>
    <source>
        <strain evidence="5 6">R22 G/1</strain>
    </source>
</reference>
<feature type="transmembrane region" description="Helical" evidence="4">
    <location>
        <begin position="20"/>
        <end position="38"/>
    </location>
</feature>
<keyword evidence="4" id="KW-0187">Copper transport</keyword>
<keyword evidence="4" id="KW-0406">Ion transport</keyword>
<keyword evidence="4" id="KW-0813">Transport</keyword>
<evidence type="ECO:0000256" key="4">
    <source>
        <dbReference type="RuleBase" id="RU367022"/>
    </source>
</evidence>
<keyword evidence="4" id="KW-0186">Copper</keyword>
<dbReference type="GO" id="GO:0016020">
    <property type="term" value="C:membrane"/>
    <property type="evidence" value="ECO:0007669"/>
    <property type="project" value="UniProtKB-SubCell"/>
</dbReference>
<dbReference type="GO" id="GO:0005375">
    <property type="term" value="F:copper ion transmembrane transporter activity"/>
    <property type="evidence" value="ECO:0007669"/>
    <property type="project" value="UniProtKB-UniRule"/>
</dbReference>
<sequence length="166" mass="18874">MSFHGGVTETILFHGWRIDNTQGMIGSVVGVVLLTALYEGLKSYRHLLCSWIAESIFTRAQRSSGETSTLNRDSTYESIVIRLVPSRCRNFNSPRDLYRCSALLFSGLHLFQTLLHVIQVVLGYFLMFIFMTYNYWLCIAIGAGTALGYWLFAWEKSSNENTECCS</sequence>
<protein>
    <recommendedName>
        <fullName evidence="4">Copper transport protein</fullName>
    </recommendedName>
</protein>
<comment type="subcellular location">
    <subcellularLocation>
        <location evidence="4">Membrane</location>
        <topology evidence="4">Multi-pass membrane protein</topology>
    </subcellularLocation>
</comment>
<evidence type="ECO:0000256" key="1">
    <source>
        <dbReference type="ARBA" id="ARBA00022692"/>
    </source>
</evidence>
<keyword evidence="1 4" id="KW-0812">Transmembrane</keyword>
<keyword evidence="3 4" id="KW-0472">Membrane</keyword>
<dbReference type="Proteomes" id="UP000008237">
    <property type="component" value="Unassembled WGS sequence"/>
</dbReference>
<evidence type="ECO:0000256" key="3">
    <source>
        <dbReference type="ARBA" id="ARBA00023136"/>
    </source>
</evidence>
<dbReference type="STRING" id="610380.E2BRA2"/>
<gene>
    <name evidence="5" type="ORF">EAI_14261</name>
</gene>
<dbReference type="InParanoid" id="E2BRA2"/>
<feature type="transmembrane region" description="Helical" evidence="4">
    <location>
        <begin position="102"/>
        <end position="127"/>
    </location>
</feature>
<dbReference type="Pfam" id="PF04145">
    <property type="entry name" value="Ctr"/>
    <property type="match status" value="1"/>
</dbReference>
<keyword evidence="2 4" id="KW-1133">Transmembrane helix</keyword>
<evidence type="ECO:0000313" key="6">
    <source>
        <dbReference type="Proteomes" id="UP000008237"/>
    </source>
</evidence>
<comment type="similarity">
    <text evidence="4">Belongs to the copper transporter (Ctr) (TC 1.A.56) family. SLC31A subfamily.</text>
</comment>
<dbReference type="PANTHER" id="PTHR12483:SF115">
    <property type="entry name" value="COPPER TRANSPORT PROTEIN"/>
    <property type="match status" value="1"/>
</dbReference>
<evidence type="ECO:0000256" key="2">
    <source>
        <dbReference type="ARBA" id="ARBA00022989"/>
    </source>
</evidence>
<feature type="transmembrane region" description="Helical" evidence="4">
    <location>
        <begin position="133"/>
        <end position="152"/>
    </location>
</feature>
<dbReference type="OrthoDB" id="161814at2759"/>
<proteinExistence type="inferred from homology"/>
<dbReference type="AlphaFoldDB" id="E2BRA2"/>
<dbReference type="PANTHER" id="PTHR12483">
    <property type="entry name" value="SOLUTE CARRIER FAMILY 31 COPPER TRANSPORTERS"/>
    <property type="match status" value="1"/>
</dbReference>
<keyword evidence="6" id="KW-1185">Reference proteome</keyword>
<organism evidence="6">
    <name type="scientific">Harpegnathos saltator</name>
    <name type="common">Jerdon's jumping ant</name>
    <dbReference type="NCBI Taxonomy" id="610380"/>
    <lineage>
        <taxon>Eukaryota</taxon>
        <taxon>Metazoa</taxon>
        <taxon>Ecdysozoa</taxon>
        <taxon>Arthropoda</taxon>
        <taxon>Hexapoda</taxon>
        <taxon>Insecta</taxon>
        <taxon>Pterygota</taxon>
        <taxon>Neoptera</taxon>
        <taxon>Endopterygota</taxon>
        <taxon>Hymenoptera</taxon>
        <taxon>Apocrita</taxon>
        <taxon>Aculeata</taxon>
        <taxon>Formicoidea</taxon>
        <taxon>Formicidae</taxon>
        <taxon>Ponerinae</taxon>
        <taxon>Ponerini</taxon>
        <taxon>Harpegnathos</taxon>
    </lineage>
</organism>